<feature type="compositionally biased region" description="Basic and acidic residues" evidence="1">
    <location>
        <begin position="23"/>
        <end position="37"/>
    </location>
</feature>
<dbReference type="Gene3D" id="3.30.1340.30">
    <property type="match status" value="1"/>
</dbReference>
<dbReference type="Proteomes" id="UP000326837">
    <property type="component" value="Chromosome"/>
</dbReference>
<evidence type="ECO:0000313" key="4">
    <source>
        <dbReference type="Proteomes" id="UP000326837"/>
    </source>
</evidence>
<reference evidence="4" key="1">
    <citation type="submission" date="2019-10" db="EMBL/GenBank/DDBJ databases">
        <title>Lacipirellula parvula gen. nov., sp. nov., representing a lineage of planctomycetes widespread in freshwater anoxic habitats, and description of the family Lacipirellulaceae.</title>
        <authorList>
            <person name="Dedysh S.N."/>
            <person name="Kulichevskaya I.S."/>
            <person name="Beletsky A.V."/>
            <person name="Rakitin A.L."/>
            <person name="Mardanov A.V."/>
            <person name="Ivanova A.A."/>
            <person name="Saltykova V.X."/>
            <person name="Rijpstra W.I.C."/>
            <person name="Sinninghe Damste J.S."/>
            <person name="Ravin N.V."/>
        </authorList>
    </citation>
    <scope>NUCLEOTIDE SEQUENCE [LARGE SCALE GENOMIC DNA]</scope>
    <source>
        <strain evidence="4">PX69</strain>
    </source>
</reference>
<proteinExistence type="predicted"/>
<gene>
    <name evidence="3" type="ORF">PLANPX_5389</name>
</gene>
<dbReference type="AlphaFoldDB" id="A0A5K7XIG1"/>
<evidence type="ECO:0000259" key="2">
    <source>
        <dbReference type="Pfam" id="PF04972"/>
    </source>
</evidence>
<dbReference type="EMBL" id="AP021861">
    <property type="protein sequence ID" value="BBO35777.1"/>
    <property type="molecule type" value="Genomic_DNA"/>
</dbReference>
<dbReference type="RefSeq" id="WP_172992283.1">
    <property type="nucleotide sequence ID" value="NZ_AP021861.1"/>
</dbReference>
<name>A0A5K7XIG1_9BACT</name>
<evidence type="ECO:0000313" key="3">
    <source>
        <dbReference type="EMBL" id="BBO35777.1"/>
    </source>
</evidence>
<dbReference type="KEGG" id="lpav:PLANPX_5389"/>
<feature type="domain" description="BON" evidence="2">
    <location>
        <begin position="73"/>
        <end position="111"/>
    </location>
</feature>
<keyword evidence="4" id="KW-1185">Reference proteome</keyword>
<organism evidence="3 4">
    <name type="scientific">Lacipirellula parvula</name>
    <dbReference type="NCBI Taxonomy" id="2650471"/>
    <lineage>
        <taxon>Bacteria</taxon>
        <taxon>Pseudomonadati</taxon>
        <taxon>Planctomycetota</taxon>
        <taxon>Planctomycetia</taxon>
        <taxon>Pirellulales</taxon>
        <taxon>Lacipirellulaceae</taxon>
        <taxon>Lacipirellula</taxon>
    </lineage>
</organism>
<accession>A0A5K7XIG1</accession>
<protein>
    <recommendedName>
        <fullName evidence="2">BON domain-containing protein</fullName>
    </recommendedName>
</protein>
<dbReference type="Pfam" id="PF04972">
    <property type="entry name" value="BON"/>
    <property type="match status" value="1"/>
</dbReference>
<dbReference type="InterPro" id="IPR007055">
    <property type="entry name" value="BON_dom"/>
</dbReference>
<sequence length="113" mass="12305">MHEALRIRPRHKSTPASATPALDFHRSNPLERRDSDHQAINRNRLQLASENVKATLESLGYPVLGSVSCAAAQEGLVLSGAVPSYYLKQMAQVAALRVAGSVRVVNRLIVTSF</sequence>
<feature type="region of interest" description="Disordered" evidence="1">
    <location>
        <begin position="1"/>
        <end position="37"/>
    </location>
</feature>
<evidence type="ECO:0000256" key="1">
    <source>
        <dbReference type="SAM" id="MobiDB-lite"/>
    </source>
</evidence>